<evidence type="ECO:0000313" key="4">
    <source>
        <dbReference type="Proteomes" id="UP000028042"/>
    </source>
</evidence>
<name>A0A0H3IY30_CLOPA</name>
<dbReference type="KEGG" id="cpae:CPAST_c03060"/>
<accession>A0A0H3IY30</accession>
<reference evidence="2 5" key="1">
    <citation type="journal article" date="2015" name="Genome Announc.">
        <title>Complete Genome Sequence of the Nitrogen-Fixing and Solvent-Producing Clostridium pasteurianum DSM 525.</title>
        <authorList>
            <person name="Poehlein A."/>
            <person name="Grosse-Honebrink A."/>
            <person name="Zhang Y."/>
            <person name="Minton N.P."/>
            <person name="Daniel R."/>
        </authorList>
    </citation>
    <scope>NUCLEOTIDE SEQUENCE [LARGE SCALE GENOMIC DNA]</scope>
    <source>
        <strain evidence="2">DSM 525</strain>
        <strain evidence="5">DSM 525 / ATCC 6013</strain>
    </source>
</reference>
<reference evidence="3" key="2">
    <citation type="submission" date="2015-10" db="EMBL/GenBank/DDBJ databases">
        <title>Improved Draft Genome Sequence of Clostridium pasteurianum Strain ATCC 6013 (DSM 525) Using a Hybrid Next-Generation Sequencing Approach.</title>
        <authorList>
            <person name="Pyne M.E."/>
            <person name="Utturkar S.M."/>
            <person name="Brown S.D."/>
            <person name="Moo-Young M."/>
            <person name="Chung D.A."/>
            <person name="Chou P.C."/>
        </authorList>
    </citation>
    <scope>NUCLEOTIDE SEQUENCE</scope>
    <source>
        <strain evidence="3">ATCC 6013</strain>
    </source>
</reference>
<dbReference type="Gene3D" id="3.30.1330.40">
    <property type="entry name" value="RutC-like"/>
    <property type="match status" value="1"/>
</dbReference>
<gene>
    <name evidence="2" type="ORF">CLPA_c03060</name>
    <name evidence="3" type="ORF">CP6013_02842</name>
</gene>
<dbReference type="RefSeq" id="WP_003440825.1">
    <property type="nucleotide sequence ID" value="NZ_ANZB01000001.1"/>
</dbReference>
<dbReference type="EMBL" id="CP009268">
    <property type="protein sequence ID" value="AJA50394.1"/>
    <property type="molecule type" value="Genomic_DNA"/>
</dbReference>
<keyword evidence="5" id="KW-1185">Reference proteome</keyword>
<sequence length="126" mass="13485">MSKEIIATKNAPGAIGPYSQANKVGNLIFTSGQIPLDPATGKLVDGDIKTAAVRVFENLKAILEEGGSSLDKVVKTVVYLKDINDFAAVNEVYATYFTSNYPARSCFEVGKLPMDAKLEVEAIAEV</sequence>
<dbReference type="FunFam" id="3.30.1330.40:FF:000001">
    <property type="entry name" value="L-PSP family endoribonuclease"/>
    <property type="match status" value="1"/>
</dbReference>
<protein>
    <submittedName>
        <fullName evidence="3">Endoribonuclease L-PSP</fullName>
    </submittedName>
    <submittedName>
        <fullName evidence="2">RutC family protein</fullName>
    </submittedName>
</protein>
<dbReference type="GO" id="GO:0005829">
    <property type="term" value="C:cytosol"/>
    <property type="evidence" value="ECO:0007669"/>
    <property type="project" value="TreeGrafter"/>
</dbReference>
<dbReference type="SUPFAM" id="SSF55298">
    <property type="entry name" value="YjgF-like"/>
    <property type="match status" value="1"/>
</dbReference>
<dbReference type="PANTHER" id="PTHR11803">
    <property type="entry name" value="2-IMINOBUTANOATE/2-IMINOPROPANOATE DEAMINASE RIDA"/>
    <property type="match status" value="1"/>
</dbReference>
<dbReference type="Pfam" id="PF01042">
    <property type="entry name" value="Ribonuc_L-PSP"/>
    <property type="match status" value="1"/>
</dbReference>
<evidence type="ECO:0000313" key="2">
    <source>
        <dbReference type="EMBL" id="AJA50394.1"/>
    </source>
</evidence>
<evidence type="ECO:0000313" key="5">
    <source>
        <dbReference type="Proteomes" id="UP000030905"/>
    </source>
</evidence>
<dbReference type="eggNOG" id="COG0251">
    <property type="taxonomic scope" value="Bacteria"/>
</dbReference>
<dbReference type="NCBIfam" id="TIGR00004">
    <property type="entry name" value="Rid family detoxifying hydrolase"/>
    <property type="match status" value="1"/>
</dbReference>
<dbReference type="Proteomes" id="UP000030905">
    <property type="component" value="Chromosome"/>
</dbReference>
<dbReference type="InterPro" id="IPR035959">
    <property type="entry name" value="RutC-like_sf"/>
</dbReference>
<dbReference type="PATRIC" id="fig|1262449.3.peg.197"/>
<dbReference type="AlphaFoldDB" id="A0A0H3IY30"/>
<dbReference type="GeneID" id="93072550"/>
<dbReference type="InterPro" id="IPR006056">
    <property type="entry name" value="RidA"/>
</dbReference>
<dbReference type="EMBL" id="JPGY02000001">
    <property type="protein sequence ID" value="KRU13594.1"/>
    <property type="molecule type" value="Genomic_DNA"/>
</dbReference>
<reference evidence="3 4" key="3">
    <citation type="journal article" name="Genome Announc.">
        <title>Improved Draft Genome Sequence of Clostridium pasteurianum Strain ATCC 6013 (DSM 525) Using a Hybrid Next-Generation Sequencing Approach.</title>
        <authorList>
            <person name="Pyne M.E."/>
            <person name="Utturkar S."/>
            <person name="Brown S.D."/>
            <person name="Moo-Young M."/>
            <person name="Chung D.A."/>
            <person name="Chou C.P."/>
        </authorList>
    </citation>
    <scope>NUCLEOTIDE SEQUENCE [LARGE SCALE GENOMIC DNA]</scope>
    <source>
        <strain evidence="3 4">ATCC 6013</strain>
    </source>
</reference>
<comment type="similarity">
    <text evidence="1">Belongs to the RutC family.</text>
</comment>
<evidence type="ECO:0000313" key="3">
    <source>
        <dbReference type="EMBL" id="KRU13594.1"/>
    </source>
</evidence>
<dbReference type="PANTHER" id="PTHR11803:SF39">
    <property type="entry name" value="2-IMINOBUTANOATE_2-IMINOPROPANOATE DEAMINASE"/>
    <property type="match status" value="1"/>
</dbReference>
<evidence type="ECO:0000256" key="1">
    <source>
        <dbReference type="ARBA" id="ARBA00010552"/>
    </source>
</evidence>
<dbReference type="Proteomes" id="UP000028042">
    <property type="component" value="Unassembled WGS sequence"/>
</dbReference>
<dbReference type="CDD" id="cd00448">
    <property type="entry name" value="YjgF_YER057c_UK114_family"/>
    <property type="match status" value="1"/>
</dbReference>
<organism evidence="2 5">
    <name type="scientific">Clostridium pasteurianum DSM 525 = ATCC 6013</name>
    <dbReference type="NCBI Taxonomy" id="1262449"/>
    <lineage>
        <taxon>Bacteria</taxon>
        <taxon>Bacillati</taxon>
        <taxon>Bacillota</taxon>
        <taxon>Clostridia</taxon>
        <taxon>Eubacteriales</taxon>
        <taxon>Clostridiaceae</taxon>
        <taxon>Clostridium</taxon>
    </lineage>
</organism>
<proteinExistence type="inferred from homology"/>
<dbReference type="KEGG" id="cpat:CLPA_c03060"/>
<dbReference type="InterPro" id="IPR006175">
    <property type="entry name" value="YjgF/YER057c/UK114"/>
</dbReference>
<dbReference type="GO" id="GO:0019239">
    <property type="term" value="F:deaminase activity"/>
    <property type="evidence" value="ECO:0007669"/>
    <property type="project" value="TreeGrafter"/>
</dbReference>